<accession>A0A8J2YZF1</accession>
<gene>
    <name evidence="3" type="ORF">GCM10011611_53440</name>
</gene>
<evidence type="ECO:0000256" key="1">
    <source>
        <dbReference type="SAM" id="MobiDB-lite"/>
    </source>
</evidence>
<evidence type="ECO:0000256" key="2">
    <source>
        <dbReference type="SAM" id="Phobius"/>
    </source>
</evidence>
<protein>
    <submittedName>
        <fullName evidence="3">Uncharacterized protein</fullName>
    </submittedName>
</protein>
<dbReference type="AlphaFoldDB" id="A0A8J2YZF1"/>
<evidence type="ECO:0000313" key="3">
    <source>
        <dbReference type="EMBL" id="GGF40335.1"/>
    </source>
</evidence>
<keyword evidence="2" id="KW-0812">Transmembrane</keyword>
<keyword evidence="2" id="KW-1133">Transmembrane helix</keyword>
<keyword evidence="4" id="KW-1185">Reference proteome</keyword>
<evidence type="ECO:0000313" key="4">
    <source>
        <dbReference type="Proteomes" id="UP000646365"/>
    </source>
</evidence>
<name>A0A8J2YZF1_9PROT</name>
<feature type="compositionally biased region" description="Basic and acidic residues" evidence="1">
    <location>
        <begin position="1"/>
        <end position="22"/>
    </location>
</feature>
<dbReference type="RefSeq" id="WP_189051233.1">
    <property type="nucleotide sequence ID" value="NZ_BMJQ01000017.1"/>
</dbReference>
<proteinExistence type="predicted"/>
<sequence>MDNGFHRIDDLPKGGEPPDRIVDPTSTTLRGARLVAANDNRAPLSLRLKRAALLLIAGGAAIWLFWTGLR</sequence>
<comment type="caution">
    <text evidence="3">The sequence shown here is derived from an EMBL/GenBank/DDBJ whole genome shotgun (WGS) entry which is preliminary data.</text>
</comment>
<keyword evidence="2" id="KW-0472">Membrane</keyword>
<reference evidence="3" key="1">
    <citation type="journal article" date="2014" name="Int. J. Syst. Evol. Microbiol.">
        <title>Complete genome sequence of Corynebacterium casei LMG S-19264T (=DSM 44701T), isolated from a smear-ripened cheese.</title>
        <authorList>
            <consortium name="US DOE Joint Genome Institute (JGI-PGF)"/>
            <person name="Walter F."/>
            <person name="Albersmeier A."/>
            <person name="Kalinowski J."/>
            <person name="Ruckert C."/>
        </authorList>
    </citation>
    <scope>NUCLEOTIDE SEQUENCE</scope>
    <source>
        <strain evidence="3">CGMCC 1.15725</strain>
    </source>
</reference>
<reference evidence="3" key="2">
    <citation type="submission" date="2020-09" db="EMBL/GenBank/DDBJ databases">
        <authorList>
            <person name="Sun Q."/>
            <person name="Zhou Y."/>
        </authorList>
    </citation>
    <scope>NUCLEOTIDE SEQUENCE</scope>
    <source>
        <strain evidence="3">CGMCC 1.15725</strain>
    </source>
</reference>
<dbReference type="EMBL" id="BMJQ01000017">
    <property type="protein sequence ID" value="GGF40335.1"/>
    <property type="molecule type" value="Genomic_DNA"/>
</dbReference>
<organism evidence="3 4">
    <name type="scientific">Aliidongia dinghuensis</name>
    <dbReference type="NCBI Taxonomy" id="1867774"/>
    <lineage>
        <taxon>Bacteria</taxon>
        <taxon>Pseudomonadati</taxon>
        <taxon>Pseudomonadota</taxon>
        <taxon>Alphaproteobacteria</taxon>
        <taxon>Rhodospirillales</taxon>
        <taxon>Dongiaceae</taxon>
        <taxon>Aliidongia</taxon>
    </lineage>
</organism>
<feature type="transmembrane region" description="Helical" evidence="2">
    <location>
        <begin position="51"/>
        <end position="69"/>
    </location>
</feature>
<feature type="region of interest" description="Disordered" evidence="1">
    <location>
        <begin position="1"/>
        <end position="25"/>
    </location>
</feature>
<dbReference type="Proteomes" id="UP000646365">
    <property type="component" value="Unassembled WGS sequence"/>
</dbReference>